<name>A0A448WYD3_9PLAT</name>
<keyword evidence="3" id="KW-1185">Reference proteome</keyword>
<dbReference type="OrthoDB" id="6261336at2759"/>
<evidence type="ECO:0000313" key="3">
    <source>
        <dbReference type="Proteomes" id="UP000784294"/>
    </source>
</evidence>
<evidence type="ECO:0000313" key="2">
    <source>
        <dbReference type="EMBL" id="VEL23267.1"/>
    </source>
</evidence>
<proteinExistence type="predicted"/>
<feature type="compositionally biased region" description="Basic and acidic residues" evidence="1">
    <location>
        <begin position="23"/>
        <end position="35"/>
    </location>
</feature>
<sequence>MVGNYNRTPGDGGDYAEDEEEAIEKLDAGEEEVRRKQMAASKVPGRGYVNGEREAWGRRSAHRRGRNSSAILADLLMPRCRSVHFSTDVLVAHTGNGSEPILLSSAPLKDLSDNTSRPMVLSPSSRSCFECLCRFDLNAFSWIGD</sequence>
<evidence type="ECO:0000256" key="1">
    <source>
        <dbReference type="SAM" id="MobiDB-lite"/>
    </source>
</evidence>
<organism evidence="2 3">
    <name type="scientific">Protopolystoma xenopodis</name>
    <dbReference type="NCBI Taxonomy" id="117903"/>
    <lineage>
        <taxon>Eukaryota</taxon>
        <taxon>Metazoa</taxon>
        <taxon>Spiralia</taxon>
        <taxon>Lophotrochozoa</taxon>
        <taxon>Platyhelminthes</taxon>
        <taxon>Monogenea</taxon>
        <taxon>Polyopisthocotylea</taxon>
        <taxon>Polystomatidea</taxon>
        <taxon>Polystomatidae</taxon>
        <taxon>Protopolystoma</taxon>
    </lineage>
</organism>
<dbReference type="Proteomes" id="UP000784294">
    <property type="component" value="Unassembled WGS sequence"/>
</dbReference>
<gene>
    <name evidence="2" type="ORF">PXEA_LOCUS16707</name>
</gene>
<dbReference type="AlphaFoldDB" id="A0A448WYD3"/>
<protein>
    <submittedName>
        <fullName evidence="2">Uncharacterized protein</fullName>
    </submittedName>
</protein>
<dbReference type="EMBL" id="CAAALY010061041">
    <property type="protein sequence ID" value="VEL23267.1"/>
    <property type="molecule type" value="Genomic_DNA"/>
</dbReference>
<accession>A0A448WYD3</accession>
<reference evidence="2" key="1">
    <citation type="submission" date="2018-11" db="EMBL/GenBank/DDBJ databases">
        <authorList>
            <consortium name="Pathogen Informatics"/>
        </authorList>
    </citation>
    <scope>NUCLEOTIDE SEQUENCE</scope>
</reference>
<feature type="region of interest" description="Disordered" evidence="1">
    <location>
        <begin position="1"/>
        <end position="64"/>
    </location>
</feature>
<comment type="caution">
    <text evidence="2">The sequence shown here is derived from an EMBL/GenBank/DDBJ whole genome shotgun (WGS) entry which is preliminary data.</text>
</comment>